<feature type="domain" description="ATP-grasp" evidence="7">
    <location>
        <begin position="128"/>
        <end position="329"/>
    </location>
</feature>
<dbReference type="KEGG" id="pco:PHACADRAFT_263547"/>
<keyword evidence="3" id="KW-0378">Hydrolase</keyword>
<dbReference type="InterPro" id="IPR003778">
    <property type="entry name" value="CT_A_B"/>
</dbReference>
<dbReference type="InterPro" id="IPR005479">
    <property type="entry name" value="CPAse_ATP-bd"/>
</dbReference>
<dbReference type="GO" id="GO:0016787">
    <property type="term" value="F:hydrolase activity"/>
    <property type="evidence" value="ECO:0007669"/>
    <property type="project" value="UniProtKB-KW"/>
</dbReference>
<dbReference type="Gene3D" id="3.30.1360.40">
    <property type="match status" value="1"/>
</dbReference>
<dbReference type="Pfam" id="PF02786">
    <property type="entry name" value="CPSase_L_D2"/>
    <property type="match status" value="1"/>
</dbReference>
<dbReference type="PROSITE" id="PS50979">
    <property type="entry name" value="BC"/>
    <property type="match status" value="1"/>
</dbReference>
<evidence type="ECO:0000256" key="1">
    <source>
        <dbReference type="ARBA" id="ARBA00022598"/>
    </source>
</evidence>
<keyword evidence="10" id="KW-1185">Reference proteome</keyword>
<evidence type="ECO:0000256" key="2">
    <source>
        <dbReference type="ARBA" id="ARBA00022741"/>
    </source>
</evidence>
<keyword evidence="4 6" id="KW-0067">ATP-binding</keyword>
<dbReference type="Pfam" id="PF02626">
    <property type="entry name" value="CT_A_B"/>
    <property type="match status" value="1"/>
</dbReference>
<evidence type="ECO:0000256" key="5">
    <source>
        <dbReference type="ARBA" id="ARBA00023267"/>
    </source>
</evidence>
<dbReference type="SUPFAM" id="SSF160467">
    <property type="entry name" value="PH0987 N-terminal domain-like"/>
    <property type="match status" value="1"/>
</dbReference>
<protein>
    <recommendedName>
        <fullName evidence="11">Urea carboxylase</fullName>
    </recommendedName>
</protein>
<dbReference type="InterPro" id="IPR011764">
    <property type="entry name" value="Biotin_carboxylation_dom"/>
</dbReference>
<dbReference type="InterPro" id="IPR016185">
    <property type="entry name" value="PreATP-grasp_dom_sf"/>
</dbReference>
<dbReference type="SMART" id="SM00797">
    <property type="entry name" value="AHS2"/>
    <property type="match status" value="1"/>
</dbReference>
<dbReference type="InParanoid" id="K5VX97"/>
<dbReference type="PANTHER" id="PTHR18866">
    <property type="entry name" value="CARBOXYLASE:PYRUVATE/ACETYL-COA/PROPIONYL-COA CARBOXYLASE"/>
    <property type="match status" value="1"/>
</dbReference>
<dbReference type="Gene3D" id="3.30.470.20">
    <property type="entry name" value="ATP-grasp fold, B domain"/>
    <property type="match status" value="1"/>
</dbReference>
<evidence type="ECO:0008006" key="11">
    <source>
        <dbReference type="Google" id="ProtNLM"/>
    </source>
</evidence>
<dbReference type="InterPro" id="IPR014084">
    <property type="entry name" value="Urea_COase"/>
</dbReference>
<evidence type="ECO:0000256" key="3">
    <source>
        <dbReference type="ARBA" id="ARBA00022801"/>
    </source>
</evidence>
<dbReference type="NCBIfam" id="TIGR02712">
    <property type="entry name" value="urea_carbox"/>
    <property type="match status" value="1"/>
</dbReference>
<dbReference type="HOGENOM" id="CLU_002162_0_1_1"/>
<dbReference type="SUPFAM" id="SSF51230">
    <property type="entry name" value="Single hybrid motif"/>
    <property type="match status" value="1"/>
</dbReference>
<dbReference type="Pfam" id="PF02785">
    <property type="entry name" value="Biotin_carb_C"/>
    <property type="match status" value="1"/>
</dbReference>
<dbReference type="InterPro" id="IPR005481">
    <property type="entry name" value="BC-like_N"/>
</dbReference>
<dbReference type="STRING" id="650164.K5VX97"/>
<dbReference type="EMBL" id="JH930477">
    <property type="protein sequence ID" value="EKM51425.1"/>
    <property type="molecule type" value="Genomic_DNA"/>
</dbReference>
<proteinExistence type="predicted"/>
<dbReference type="SMART" id="SM00878">
    <property type="entry name" value="Biotin_carb_C"/>
    <property type="match status" value="1"/>
</dbReference>
<dbReference type="PROSITE" id="PS00866">
    <property type="entry name" value="CPSASE_1"/>
    <property type="match status" value="1"/>
</dbReference>
<reference evidence="9 10" key="1">
    <citation type="journal article" date="2012" name="BMC Genomics">
        <title>Comparative genomics of the white-rot fungi, Phanerochaete carnosa and P. chrysosporium, to elucidate the genetic basis of the distinct wood types they colonize.</title>
        <authorList>
            <person name="Suzuki H."/>
            <person name="MacDonald J."/>
            <person name="Syed K."/>
            <person name="Salamov A."/>
            <person name="Hori C."/>
            <person name="Aerts A."/>
            <person name="Henrissat B."/>
            <person name="Wiebenga A."/>
            <person name="vanKuyk P.A."/>
            <person name="Barry K."/>
            <person name="Lindquist E."/>
            <person name="LaButti K."/>
            <person name="Lapidus A."/>
            <person name="Lucas S."/>
            <person name="Coutinho P."/>
            <person name="Gong Y."/>
            <person name="Samejima M."/>
            <person name="Mahadevan R."/>
            <person name="Abou-Zaid M."/>
            <person name="de Vries R.P."/>
            <person name="Igarashi K."/>
            <person name="Yadav J.S."/>
            <person name="Grigoriev I.V."/>
            <person name="Master E.R."/>
        </authorList>
    </citation>
    <scope>NUCLEOTIDE SEQUENCE [LARGE SCALE GENOMIC DNA]</scope>
    <source>
        <strain evidence="9 10">HHB-10118-sp</strain>
    </source>
</reference>
<dbReference type="GO" id="GO:0016874">
    <property type="term" value="F:ligase activity"/>
    <property type="evidence" value="ECO:0007669"/>
    <property type="project" value="UniProtKB-KW"/>
</dbReference>
<dbReference type="Gene3D" id="2.40.50.100">
    <property type="match status" value="1"/>
</dbReference>
<dbReference type="InterPro" id="IPR011761">
    <property type="entry name" value="ATP-grasp"/>
</dbReference>
<name>K5VX97_PHACS</name>
<dbReference type="RefSeq" id="XP_007400566.1">
    <property type="nucleotide sequence ID" value="XM_007400504.1"/>
</dbReference>
<accession>K5VX97</accession>
<evidence type="ECO:0000313" key="9">
    <source>
        <dbReference type="EMBL" id="EKM51425.1"/>
    </source>
</evidence>
<dbReference type="SUPFAM" id="SSF51246">
    <property type="entry name" value="Rudiment single hybrid motif"/>
    <property type="match status" value="1"/>
</dbReference>
<dbReference type="InterPro" id="IPR029000">
    <property type="entry name" value="Cyclophilin-like_dom_sf"/>
</dbReference>
<sequence length="1241" mass="135125">MSLSDQRLLVANRGEIAVRILRTAKKLGIPTIAIYTQTDSTSPHVSLADEAIPLRADDTNPLSNSRGYLDVNTIVDVCKAHNVTLVHPGYGFLSENAELASGLEQNGITWLGPSPTTIRAMGLKHEARAIATRAGVPVIPGSGGLVMDADAAVQAATQIGFPIMLKSTAGGGGMGLVVCQDERDVYKTFVATQERAKSLFHDSGILLERYIEQGRHIEVQIFGNGLGHVVHMGERECSVQRRYQKVIEETPSPFLAEHPGLREKMCEAAVRLCREIGYNSAGTVEFIADDATGDFFFLEMNTRIQVEHTVTEAAHSGLDIVELMILQGVAQRITAETTQAPALLDQQSYMTSNVYAVEARVYCENPAANFKPSPGLLQHVVFPERDWLRVDTWVTTGTTITPFFDPLVAKMIVSGASRQQAIDRLHEVLSETRVYGPPNNIAYLRAICKSETFQAGKTTTKFLDTFEFIPRVVDVLSGGLETTVQDFPGRLLGRGLPRSGPMDSLAYRAANILVGNAPGMEALEITLVGCRLLFHVPAVVAVTGADVKVTIDGQRVQMWGRLNVPGGAKLGIGTIGEGGFRAYLAVKGGFLEVPAYLGSKATSMGLGGYQGRALTAGDQLALGDCSFLVGDVPASLPQSLRPPYPSHWALHVLAGPHCDEDFITRPGIDAFFAAPWKVSPSSNRMGVRLEGPRIDWARASGGEGGSHPSNIHDNGYALGTVNVNGDTPVILTNEGPDMGGYLCVCTVATAEFWKLGQLRPGDTVQFVRVSFEQAMALSAMTVEYLDQISLPASMMTDAPAPLFSTVFKDTPEDPKLHVVLPHGERPRAVFRQAGDSAILLEYGELLLDFHVRARVHAFERELAAREISAVWSMAPCIRSTMIHFDPTVISQSDLLVVLIDVEASLPDSMASTSFPGRKIIFPIVLNDRWNHEALERYMRSIRDKAVYLPSNVEYLARNNGLEGGAQEALRLLVDTDWLVFGVGFYLACPFLVPIDPRCRLVGQKMNPSRTYTPRGAIGIAGLVAAIYPIESPGGYQLYGRTLPPWQTWGRGDGFSAKQPWLLQPFDQVRFKVVSEDEYLQMEQRFDSGQHTFEIESVTFSMAEYDAFVNSIQEKIALFKRGQAEGVAREEAKEAHLLQQWQQRKREEQSVREAADVTQSNGGSVGDSTVKSSLSASVWKVNCAPGYVVQSAEDVLVVLEAMKTEVNIEAGEENVGRTVRSLGKDVQPGALVQAGDVLVTLG</sequence>
<dbReference type="NCBIfam" id="TIGR00724">
    <property type="entry name" value="urea_amlyse_rel"/>
    <property type="match status" value="1"/>
</dbReference>
<evidence type="ECO:0000313" key="10">
    <source>
        <dbReference type="Proteomes" id="UP000008370"/>
    </source>
</evidence>
<dbReference type="SMART" id="SM00796">
    <property type="entry name" value="AHS1"/>
    <property type="match status" value="1"/>
</dbReference>
<dbReference type="GeneID" id="18918584"/>
<dbReference type="InterPro" id="IPR011053">
    <property type="entry name" value="Single_hybrid_motif"/>
</dbReference>
<dbReference type="Proteomes" id="UP000008370">
    <property type="component" value="Unassembled WGS sequence"/>
</dbReference>
<dbReference type="AlphaFoldDB" id="K5VX97"/>
<dbReference type="GO" id="GO:0046872">
    <property type="term" value="F:metal ion binding"/>
    <property type="evidence" value="ECO:0007669"/>
    <property type="project" value="InterPro"/>
</dbReference>
<dbReference type="SUPFAM" id="SSF50891">
    <property type="entry name" value="Cyclophilin-like"/>
    <property type="match status" value="2"/>
</dbReference>
<dbReference type="Gene3D" id="2.40.100.10">
    <property type="entry name" value="Cyclophilin-like"/>
    <property type="match status" value="2"/>
</dbReference>
<dbReference type="PROSITE" id="PS50975">
    <property type="entry name" value="ATP_GRASP"/>
    <property type="match status" value="1"/>
</dbReference>
<dbReference type="InterPro" id="IPR050856">
    <property type="entry name" value="Biotin_carboxylase_complex"/>
</dbReference>
<dbReference type="GO" id="GO:0005524">
    <property type="term" value="F:ATP binding"/>
    <property type="evidence" value="ECO:0007669"/>
    <property type="project" value="UniProtKB-UniRule"/>
</dbReference>
<evidence type="ECO:0000256" key="6">
    <source>
        <dbReference type="PROSITE-ProRule" id="PRU00409"/>
    </source>
</evidence>
<dbReference type="PROSITE" id="PS00867">
    <property type="entry name" value="CPSASE_2"/>
    <property type="match status" value="1"/>
</dbReference>
<organism evidence="9 10">
    <name type="scientific">Phanerochaete carnosa (strain HHB-10118-sp)</name>
    <name type="common">White-rot fungus</name>
    <name type="synonym">Peniophora carnosa</name>
    <dbReference type="NCBI Taxonomy" id="650164"/>
    <lineage>
        <taxon>Eukaryota</taxon>
        <taxon>Fungi</taxon>
        <taxon>Dikarya</taxon>
        <taxon>Basidiomycota</taxon>
        <taxon>Agaricomycotina</taxon>
        <taxon>Agaricomycetes</taxon>
        <taxon>Polyporales</taxon>
        <taxon>Phanerochaetaceae</taxon>
        <taxon>Phanerochaete</taxon>
    </lineage>
</organism>
<dbReference type="CDD" id="cd06850">
    <property type="entry name" value="biotinyl_domain"/>
    <property type="match status" value="1"/>
</dbReference>
<keyword evidence="2 6" id="KW-0547">Nucleotide-binding</keyword>
<dbReference type="Pfam" id="PF02682">
    <property type="entry name" value="CT_C_D"/>
    <property type="match status" value="1"/>
</dbReference>
<evidence type="ECO:0000259" key="8">
    <source>
        <dbReference type="PROSITE" id="PS50979"/>
    </source>
</evidence>
<dbReference type="InterPro" id="IPR005482">
    <property type="entry name" value="Biotin_COase_C"/>
</dbReference>
<evidence type="ECO:0000256" key="4">
    <source>
        <dbReference type="ARBA" id="ARBA00022840"/>
    </source>
</evidence>
<keyword evidence="5" id="KW-0092">Biotin</keyword>
<dbReference type="InterPro" id="IPR011054">
    <property type="entry name" value="Rudment_hybrid_motif"/>
</dbReference>
<dbReference type="SUPFAM" id="SSF52440">
    <property type="entry name" value="PreATP-grasp domain"/>
    <property type="match status" value="1"/>
</dbReference>
<dbReference type="InterPro" id="IPR003833">
    <property type="entry name" value="CT_C_D"/>
</dbReference>
<feature type="domain" description="Biotin carboxylation" evidence="8">
    <location>
        <begin position="4"/>
        <end position="468"/>
    </location>
</feature>
<dbReference type="Pfam" id="PF00289">
    <property type="entry name" value="Biotin_carb_N"/>
    <property type="match status" value="1"/>
</dbReference>
<dbReference type="PANTHER" id="PTHR18866:SF128">
    <property type="entry name" value="UREA AMIDOLYASE"/>
    <property type="match status" value="1"/>
</dbReference>
<dbReference type="SUPFAM" id="SSF56059">
    <property type="entry name" value="Glutathione synthetase ATP-binding domain-like"/>
    <property type="match status" value="1"/>
</dbReference>
<gene>
    <name evidence="9" type="ORF">PHACADRAFT_263547</name>
</gene>
<evidence type="ECO:0000259" key="7">
    <source>
        <dbReference type="PROSITE" id="PS50975"/>
    </source>
</evidence>
<dbReference type="OrthoDB" id="196847at2759"/>
<keyword evidence="1" id="KW-0436">Ligase</keyword>